<reference evidence="2 3" key="1">
    <citation type="journal article" date="2016" name="Nat. Commun.">
        <title>Thousands of microbial genomes shed light on interconnected biogeochemical processes in an aquifer system.</title>
        <authorList>
            <person name="Anantharaman K."/>
            <person name="Brown C.T."/>
            <person name="Hug L.A."/>
            <person name="Sharon I."/>
            <person name="Castelle C.J."/>
            <person name="Probst A.J."/>
            <person name="Thomas B.C."/>
            <person name="Singh A."/>
            <person name="Wilkins M.J."/>
            <person name="Karaoz U."/>
            <person name="Brodie E.L."/>
            <person name="Williams K.H."/>
            <person name="Hubbard S.S."/>
            <person name="Banfield J.F."/>
        </authorList>
    </citation>
    <scope>NUCLEOTIDE SEQUENCE [LARGE SCALE GENOMIC DNA]</scope>
</reference>
<dbReference type="Proteomes" id="UP000177457">
    <property type="component" value="Unassembled WGS sequence"/>
</dbReference>
<dbReference type="SUPFAM" id="SSF109604">
    <property type="entry name" value="HD-domain/PDEase-like"/>
    <property type="match status" value="1"/>
</dbReference>
<gene>
    <name evidence="2" type="ORF">A3C90_00495</name>
</gene>
<accession>A0A1F6MHF3</accession>
<name>A0A1F6MHF3_9BACT</name>
<dbReference type="Gene3D" id="1.10.3210.10">
    <property type="entry name" value="Hypothetical protein af1432"/>
    <property type="match status" value="1"/>
</dbReference>
<comment type="caution">
    <text evidence="2">The sequence shown here is derived from an EMBL/GenBank/DDBJ whole genome shotgun (WGS) entry which is preliminary data.</text>
</comment>
<evidence type="ECO:0000259" key="1">
    <source>
        <dbReference type="PROSITE" id="PS51831"/>
    </source>
</evidence>
<evidence type="ECO:0000313" key="3">
    <source>
        <dbReference type="Proteomes" id="UP000177457"/>
    </source>
</evidence>
<dbReference type="STRING" id="1798683.A3C90_00495"/>
<dbReference type="InterPro" id="IPR006674">
    <property type="entry name" value="HD_domain"/>
</dbReference>
<feature type="domain" description="HD" evidence="1">
    <location>
        <begin position="37"/>
        <end position="139"/>
    </location>
</feature>
<proteinExistence type="predicted"/>
<dbReference type="Pfam" id="PF01966">
    <property type="entry name" value="HD"/>
    <property type="match status" value="1"/>
</dbReference>
<dbReference type="EMBL" id="MFQE01000036">
    <property type="protein sequence ID" value="OGH71085.1"/>
    <property type="molecule type" value="Genomic_DNA"/>
</dbReference>
<organism evidence="2 3">
    <name type="scientific">Candidatus Magasanikbacteria bacterium RIFCSPHIGHO2_02_FULL_51_14</name>
    <dbReference type="NCBI Taxonomy" id="1798683"/>
    <lineage>
        <taxon>Bacteria</taxon>
        <taxon>Candidatus Magasanikiibacteriota</taxon>
    </lineage>
</organism>
<sequence length="197" mass="22419">MKGKNVTRAELIEREMIRIILKSKMPDAERSWSKTFELKHTSAVTQIGRILAQKRGLDSTLAAIMCAMHDIYVFTTGRAAEHAHKGAPIAVALLKKTKRFTPKEIKLIASAIYNHTDKHIVSKNPYVELVKDADVLDCGLYDGVHDAYVYEKSPANCRAYFKRIKKVRKELGLPKDAKWDSIEYVEQAKGYAKKLHY</sequence>
<protein>
    <recommendedName>
        <fullName evidence="1">HD domain-containing protein</fullName>
    </recommendedName>
</protein>
<evidence type="ECO:0000313" key="2">
    <source>
        <dbReference type="EMBL" id="OGH71085.1"/>
    </source>
</evidence>
<dbReference type="AlphaFoldDB" id="A0A1F6MHF3"/>
<dbReference type="PROSITE" id="PS51831">
    <property type="entry name" value="HD"/>
    <property type="match status" value="1"/>
</dbReference>